<feature type="coiled-coil region" evidence="1">
    <location>
        <begin position="56"/>
        <end position="83"/>
    </location>
</feature>
<name>A0AAN8CMG4_9TELE</name>
<accession>A0AAN8CMG4</accession>
<organism evidence="2 3">
    <name type="scientific">Champsocephalus esox</name>
    <name type="common">pike icefish</name>
    <dbReference type="NCBI Taxonomy" id="159716"/>
    <lineage>
        <taxon>Eukaryota</taxon>
        <taxon>Metazoa</taxon>
        <taxon>Chordata</taxon>
        <taxon>Craniata</taxon>
        <taxon>Vertebrata</taxon>
        <taxon>Euteleostomi</taxon>
        <taxon>Actinopterygii</taxon>
        <taxon>Neopterygii</taxon>
        <taxon>Teleostei</taxon>
        <taxon>Neoteleostei</taxon>
        <taxon>Acanthomorphata</taxon>
        <taxon>Eupercaria</taxon>
        <taxon>Perciformes</taxon>
        <taxon>Notothenioidei</taxon>
        <taxon>Channichthyidae</taxon>
        <taxon>Champsocephalus</taxon>
    </lineage>
</organism>
<evidence type="ECO:0000313" key="2">
    <source>
        <dbReference type="EMBL" id="KAK5906551.1"/>
    </source>
</evidence>
<keyword evidence="1" id="KW-0175">Coiled coil</keyword>
<dbReference type="AlphaFoldDB" id="A0AAN8CMG4"/>
<protein>
    <submittedName>
        <fullName evidence="2">Uncharacterized protein</fullName>
    </submittedName>
</protein>
<dbReference type="Proteomes" id="UP001335648">
    <property type="component" value="Unassembled WGS sequence"/>
</dbReference>
<reference evidence="2 3" key="1">
    <citation type="journal article" date="2023" name="Mol. Biol. Evol.">
        <title>Genomics of Secondarily Temperate Adaptation in the Only Non-Antarctic Icefish.</title>
        <authorList>
            <person name="Rivera-Colon A.G."/>
            <person name="Rayamajhi N."/>
            <person name="Minhas B.F."/>
            <person name="Madrigal G."/>
            <person name="Bilyk K.T."/>
            <person name="Yoon V."/>
            <person name="Hune M."/>
            <person name="Gregory S."/>
            <person name="Cheng C.H.C."/>
            <person name="Catchen J.M."/>
        </authorList>
    </citation>
    <scope>NUCLEOTIDE SEQUENCE [LARGE SCALE GENOMIC DNA]</scope>
    <source>
        <strain evidence="2">JC2023a</strain>
    </source>
</reference>
<gene>
    <name evidence="2" type="ORF">CesoFtcFv8_004487</name>
</gene>
<evidence type="ECO:0000313" key="3">
    <source>
        <dbReference type="Proteomes" id="UP001335648"/>
    </source>
</evidence>
<evidence type="ECO:0000256" key="1">
    <source>
        <dbReference type="SAM" id="Coils"/>
    </source>
</evidence>
<sequence length="116" mass="13533">MRDQLEKAQHNMDAKLDQIGSRMEEHLRGVRDQMGQLREYMDRHGEYMKQGLDSFREETNRNFETAEAEMQAQKNDMEILEERTAGIARSGVPTSRTLLRPLLNNKPSSKISCLFF</sequence>
<dbReference type="EMBL" id="JAULUE010002049">
    <property type="protein sequence ID" value="KAK5906551.1"/>
    <property type="molecule type" value="Genomic_DNA"/>
</dbReference>
<comment type="caution">
    <text evidence="2">The sequence shown here is derived from an EMBL/GenBank/DDBJ whole genome shotgun (WGS) entry which is preliminary data.</text>
</comment>
<keyword evidence="3" id="KW-1185">Reference proteome</keyword>
<proteinExistence type="predicted"/>